<reference evidence="6" key="2">
    <citation type="journal article" date="2021" name="J Anim Sci Technol">
        <title>Complete genome sequence of Paenibacillus konkukensis sp. nov. SK3146 as a potential probiotic strain.</title>
        <authorList>
            <person name="Jung H.I."/>
            <person name="Park S."/>
            <person name="Niu K.M."/>
            <person name="Lee S.W."/>
            <person name="Kothari D."/>
            <person name="Yi K.J."/>
            <person name="Kim S.K."/>
        </authorList>
    </citation>
    <scope>NUCLEOTIDE SEQUENCE</scope>
    <source>
        <strain evidence="6">SK3146</strain>
    </source>
</reference>
<evidence type="ECO:0000256" key="1">
    <source>
        <dbReference type="ARBA" id="ARBA00022714"/>
    </source>
</evidence>
<dbReference type="SUPFAM" id="SSF50022">
    <property type="entry name" value="ISP domain"/>
    <property type="match status" value="1"/>
</dbReference>
<evidence type="ECO:0000259" key="5">
    <source>
        <dbReference type="PROSITE" id="PS51296"/>
    </source>
</evidence>
<evidence type="ECO:0000313" key="6">
    <source>
        <dbReference type="EMBL" id="UQZ86148.1"/>
    </source>
</evidence>
<reference evidence="6" key="1">
    <citation type="submission" date="2018-02" db="EMBL/GenBank/DDBJ databases">
        <authorList>
            <person name="Kim S.-K."/>
            <person name="Jung H.-I."/>
            <person name="Lee S.-W."/>
        </authorList>
    </citation>
    <scope>NUCLEOTIDE SEQUENCE</scope>
    <source>
        <strain evidence="6">SK3146</strain>
    </source>
</reference>
<keyword evidence="3" id="KW-0408">Iron</keyword>
<evidence type="ECO:0000313" key="7">
    <source>
        <dbReference type="Proteomes" id="UP001057134"/>
    </source>
</evidence>
<feature type="domain" description="Rieske" evidence="5">
    <location>
        <begin position="3"/>
        <end position="115"/>
    </location>
</feature>
<sequence length="136" mass="15005">MGKHVVGSTGDIKAGERKIVRLEGISIGVFNIKGTYYAVKNSCPHQLAPLCLGKVTGTTLPSKPGEFLYGKEGEVVRCPWHGWEFDLTNGQSLFDPNKCRVKTYEVGVEAPGEEEPRLETFPVDVEEEQVVVTINR</sequence>
<gene>
    <name evidence="6" type="primary">nagAb</name>
    <name evidence="6" type="ORF">SK3146_05440</name>
</gene>
<dbReference type="PANTHER" id="PTHR21496">
    <property type="entry name" value="FERREDOXIN-RELATED"/>
    <property type="match status" value="1"/>
</dbReference>
<dbReference type="Proteomes" id="UP001057134">
    <property type="component" value="Chromosome"/>
</dbReference>
<keyword evidence="1" id="KW-0001">2Fe-2S</keyword>
<accession>A0ABY4RV73</accession>
<dbReference type="Pfam" id="PF00355">
    <property type="entry name" value="Rieske"/>
    <property type="match status" value="1"/>
</dbReference>
<keyword evidence="4" id="KW-0411">Iron-sulfur</keyword>
<dbReference type="PANTHER" id="PTHR21496:SF23">
    <property type="entry name" value="3-PHENYLPROPIONATE_CINNAMIC ACID DIOXYGENASE FERREDOXIN SUBUNIT"/>
    <property type="match status" value="1"/>
</dbReference>
<dbReference type="InterPro" id="IPR036922">
    <property type="entry name" value="Rieske_2Fe-2S_sf"/>
</dbReference>
<dbReference type="EMBL" id="CP027059">
    <property type="protein sequence ID" value="UQZ86148.1"/>
    <property type="molecule type" value="Genomic_DNA"/>
</dbReference>
<dbReference type="InterPro" id="IPR017941">
    <property type="entry name" value="Rieske_2Fe-2S"/>
</dbReference>
<evidence type="ECO:0000256" key="4">
    <source>
        <dbReference type="ARBA" id="ARBA00023014"/>
    </source>
</evidence>
<evidence type="ECO:0000256" key="2">
    <source>
        <dbReference type="ARBA" id="ARBA00022723"/>
    </source>
</evidence>
<keyword evidence="2" id="KW-0479">Metal-binding</keyword>
<keyword evidence="7" id="KW-1185">Reference proteome</keyword>
<dbReference type="RefSeq" id="WP_249861712.1">
    <property type="nucleotide sequence ID" value="NZ_CP027059.1"/>
</dbReference>
<proteinExistence type="predicted"/>
<organism evidence="6 7">
    <name type="scientific">Paenibacillus konkukensis</name>
    <dbReference type="NCBI Taxonomy" id="2020716"/>
    <lineage>
        <taxon>Bacteria</taxon>
        <taxon>Bacillati</taxon>
        <taxon>Bacillota</taxon>
        <taxon>Bacilli</taxon>
        <taxon>Bacillales</taxon>
        <taxon>Paenibacillaceae</taxon>
        <taxon>Paenibacillus</taxon>
    </lineage>
</organism>
<protein>
    <submittedName>
        <fullName evidence="6">Naphthalene 1,2-dioxygenase/salicylate 5-hydroxylase systems, ferredoxin component</fullName>
    </submittedName>
</protein>
<dbReference type="CDD" id="cd03467">
    <property type="entry name" value="Rieske"/>
    <property type="match status" value="1"/>
</dbReference>
<evidence type="ECO:0000256" key="3">
    <source>
        <dbReference type="ARBA" id="ARBA00023004"/>
    </source>
</evidence>
<name>A0ABY4RV73_9BACL</name>
<dbReference type="Gene3D" id="2.102.10.10">
    <property type="entry name" value="Rieske [2Fe-2S] iron-sulphur domain"/>
    <property type="match status" value="1"/>
</dbReference>
<dbReference type="PROSITE" id="PS51296">
    <property type="entry name" value="RIESKE"/>
    <property type="match status" value="1"/>
</dbReference>